<gene>
    <name evidence="5" type="primary">fliW</name>
    <name evidence="6" type="ORF">HMPREF1090_01103</name>
</gene>
<accession>A0A0E2HEY0</accession>
<evidence type="ECO:0000313" key="7">
    <source>
        <dbReference type="Proteomes" id="UP000013085"/>
    </source>
</evidence>
<dbReference type="Pfam" id="PF02623">
    <property type="entry name" value="FliW"/>
    <property type="match status" value="1"/>
</dbReference>
<dbReference type="SUPFAM" id="SSF141457">
    <property type="entry name" value="BH3618-like"/>
    <property type="match status" value="1"/>
</dbReference>
<dbReference type="HOGENOM" id="CLU_112356_0_0_9"/>
<evidence type="ECO:0000256" key="5">
    <source>
        <dbReference type="HAMAP-Rule" id="MF_01185"/>
    </source>
</evidence>
<dbReference type="PATRIC" id="fig|999408.3.peg.1182"/>
<dbReference type="AlphaFoldDB" id="A0A0E2HEY0"/>
<dbReference type="InterPro" id="IPR024046">
    <property type="entry name" value="Flagellar_assmbl_FliW_dom_sf"/>
</dbReference>
<comment type="similarity">
    <text evidence="5">Belongs to the FliW family.</text>
</comment>
<reference evidence="6 7" key="1">
    <citation type="submission" date="2013-01" db="EMBL/GenBank/DDBJ databases">
        <title>The Genome Sequence of Clostridium clostridioforme 90A8.</title>
        <authorList>
            <consortium name="The Broad Institute Genome Sequencing Platform"/>
            <person name="Earl A."/>
            <person name="Ward D."/>
            <person name="Feldgarden M."/>
            <person name="Gevers D."/>
            <person name="Courvalin P."/>
            <person name="Lambert T."/>
            <person name="Walker B."/>
            <person name="Young S.K."/>
            <person name="Zeng Q."/>
            <person name="Gargeya S."/>
            <person name="Fitzgerald M."/>
            <person name="Haas B."/>
            <person name="Abouelleil A."/>
            <person name="Alvarado L."/>
            <person name="Arachchi H.M."/>
            <person name="Berlin A.M."/>
            <person name="Chapman S.B."/>
            <person name="Dewar J."/>
            <person name="Goldberg J."/>
            <person name="Griggs A."/>
            <person name="Gujja S."/>
            <person name="Hansen M."/>
            <person name="Howarth C."/>
            <person name="Imamovic A."/>
            <person name="Larimer J."/>
            <person name="McCowan C."/>
            <person name="Murphy C."/>
            <person name="Neiman D."/>
            <person name="Pearson M."/>
            <person name="Priest M."/>
            <person name="Roberts A."/>
            <person name="Saif S."/>
            <person name="Shea T."/>
            <person name="Sisk P."/>
            <person name="Sykes S."/>
            <person name="Wortman J."/>
            <person name="Nusbaum C."/>
            <person name="Birren B."/>
        </authorList>
    </citation>
    <scope>NUCLEOTIDE SEQUENCE [LARGE SCALE GENOMIC DNA]</scope>
    <source>
        <strain evidence="6 7">90A8</strain>
    </source>
</reference>
<sequence length="166" mass="19117">MKIHTDYYGEIEYSKEDLVTFPEGLFGFPDLKYYLPLCLSDDDDSMLILQSTEKPEVVFLFINPAFLYPDYLPKLTSEELSYLKVSDSGELSYYVICVIKDNYMDNTVNLKCPLAINPLTRVGMQIILENSPYGFHHKLDSFPHVAVQKQPDNRSDCHVDSQAQEE</sequence>
<evidence type="ECO:0000256" key="4">
    <source>
        <dbReference type="ARBA" id="ARBA00023186"/>
    </source>
</evidence>
<comment type="subcellular location">
    <subcellularLocation>
        <location evidence="5">Cytoplasm</location>
    </subcellularLocation>
</comment>
<protein>
    <recommendedName>
        <fullName evidence="5">Flagellar assembly factor FliW</fullName>
    </recommendedName>
</protein>
<keyword evidence="3 5" id="KW-0810">Translation regulation</keyword>
<dbReference type="GO" id="GO:0044780">
    <property type="term" value="P:bacterial-type flagellum assembly"/>
    <property type="evidence" value="ECO:0007669"/>
    <property type="project" value="UniProtKB-UniRule"/>
</dbReference>
<dbReference type="GO" id="GO:0005737">
    <property type="term" value="C:cytoplasm"/>
    <property type="evidence" value="ECO:0007669"/>
    <property type="project" value="UniProtKB-SubCell"/>
</dbReference>
<evidence type="ECO:0000256" key="2">
    <source>
        <dbReference type="ARBA" id="ARBA00022795"/>
    </source>
</evidence>
<keyword evidence="4 5" id="KW-0143">Chaperone</keyword>
<keyword evidence="1 5" id="KW-0963">Cytoplasm</keyword>
<dbReference type="HAMAP" id="MF_01185">
    <property type="entry name" value="FliW"/>
    <property type="match status" value="1"/>
</dbReference>
<name>A0A0E2HEY0_9FIRM</name>
<dbReference type="RefSeq" id="WP_002584084.1">
    <property type="nucleotide sequence ID" value="NZ_KB850998.1"/>
</dbReference>
<proteinExistence type="inferred from homology"/>
<comment type="subunit">
    <text evidence="5">Interacts with translational regulator CsrA and flagellin(s).</text>
</comment>
<evidence type="ECO:0000256" key="3">
    <source>
        <dbReference type="ARBA" id="ARBA00022845"/>
    </source>
</evidence>
<dbReference type="GO" id="GO:0006417">
    <property type="term" value="P:regulation of translation"/>
    <property type="evidence" value="ECO:0007669"/>
    <property type="project" value="UniProtKB-KW"/>
</dbReference>
<evidence type="ECO:0000313" key="6">
    <source>
        <dbReference type="EMBL" id="ENZ18786.1"/>
    </source>
</evidence>
<dbReference type="Proteomes" id="UP000013085">
    <property type="component" value="Unassembled WGS sequence"/>
</dbReference>
<organism evidence="6 7">
    <name type="scientific">[Clostridium] clostridioforme 90A8</name>
    <dbReference type="NCBI Taxonomy" id="999408"/>
    <lineage>
        <taxon>Bacteria</taxon>
        <taxon>Bacillati</taxon>
        <taxon>Bacillota</taxon>
        <taxon>Clostridia</taxon>
        <taxon>Lachnospirales</taxon>
        <taxon>Lachnospiraceae</taxon>
        <taxon>Enterocloster</taxon>
    </lineage>
</organism>
<dbReference type="GeneID" id="57964517"/>
<evidence type="ECO:0000256" key="1">
    <source>
        <dbReference type="ARBA" id="ARBA00022490"/>
    </source>
</evidence>
<dbReference type="Gene3D" id="2.30.290.10">
    <property type="entry name" value="BH3618-like"/>
    <property type="match status" value="1"/>
</dbReference>
<dbReference type="EMBL" id="AGYR01000007">
    <property type="protein sequence ID" value="ENZ18786.1"/>
    <property type="molecule type" value="Genomic_DNA"/>
</dbReference>
<dbReference type="InterPro" id="IPR003775">
    <property type="entry name" value="Flagellar_assembly_factor_FliW"/>
</dbReference>
<comment type="function">
    <text evidence="5">Acts as an anti-CsrA protein, binds CsrA and prevents it from repressing translation of its target genes, one of which is flagellin. Binds to flagellin and participates in the assembly of the flagellum.</text>
</comment>
<dbReference type="PANTHER" id="PTHR39190:SF1">
    <property type="entry name" value="FLAGELLAR ASSEMBLY FACTOR FLIW"/>
    <property type="match status" value="1"/>
</dbReference>
<dbReference type="PANTHER" id="PTHR39190">
    <property type="entry name" value="FLAGELLAR ASSEMBLY FACTOR FLIW"/>
    <property type="match status" value="1"/>
</dbReference>
<keyword evidence="2 5" id="KW-1005">Bacterial flagellum biogenesis</keyword>
<comment type="caution">
    <text evidence="6">The sequence shown here is derived from an EMBL/GenBank/DDBJ whole genome shotgun (WGS) entry which is preliminary data.</text>
</comment>